<accession>A0A1L7AM61</accession>
<sequence length="222" mass="24005">MALIPRIAARYAGASRFPRHYVASKLRRDPATAAIMALAVRCGGFGRVVDLGCGLGQFSVTLLQAGLATEAIGLDQDRRKLEEAGRAAGHQRGEPALPACFQQVDLATSASLPDCDTVLAVDVLYQMPEPAQRRLLEAMALAARRRIVIRAFDPDLSWRSHMGFAMEFLNRIMRGDHGRSIRPLPLASLAAPLEARGFRVTIAPCWAGTPLPNVLLHAESSA</sequence>
<dbReference type="InterPro" id="IPR041698">
    <property type="entry name" value="Methyltransf_25"/>
</dbReference>
<name>A0A1L7AM61_9PROT</name>
<dbReference type="CDD" id="cd02440">
    <property type="entry name" value="AdoMet_MTases"/>
    <property type="match status" value="1"/>
</dbReference>
<reference evidence="2 3" key="1">
    <citation type="submission" date="2016-05" db="EMBL/GenBank/DDBJ databases">
        <title>Complete Genome and Methylome Analysis of Psychrotrophic Bacterial Isolates from Antarctic Lake Untersee.</title>
        <authorList>
            <person name="Fomenkov A."/>
            <person name="Akimov V.N."/>
            <person name="Vasilyeva L.V."/>
            <person name="Andersen D."/>
            <person name="Vincze T."/>
            <person name="Roberts R.J."/>
        </authorList>
    </citation>
    <scope>NUCLEOTIDE SEQUENCE [LARGE SCALE GENOMIC DNA]</scope>
    <source>
        <strain evidence="2 3">U14-5</strain>
    </source>
</reference>
<gene>
    <name evidence="2" type="ORF">RGI145_21340</name>
</gene>
<dbReference type="EMBL" id="CP015584">
    <property type="protein sequence ID" value="APT59853.1"/>
    <property type="molecule type" value="Genomic_DNA"/>
</dbReference>
<dbReference type="InterPro" id="IPR029063">
    <property type="entry name" value="SAM-dependent_MTases_sf"/>
</dbReference>
<dbReference type="RefSeq" id="WP_075800564.1">
    <property type="nucleotide sequence ID" value="NZ_CP015584.1"/>
</dbReference>
<dbReference type="SUPFAM" id="SSF53335">
    <property type="entry name" value="S-adenosyl-L-methionine-dependent methyltransferases"/>
    <property type="match status" value="1"/>
</dbReference>
<feature type="domain" description="Methyltransferase" evidence="1">
    <location>
        <begin position="48"/>
        <end position="140"/>
    </location>
</feature>
<dbReference type="Proteomes" id="UP000185494">
    <property type="component" value="Chromosome 2"/>
</dbReference>
<protein>
    <recommendedName>
        <fullName evidence="1">Methyltransferase domain-containing protein</fullName>
    </recommendedName>
</protein>
<proteinExistence type="predicted"/>
<dbReference type="Gene3D" id="3.40.50.150">
    <property type="entry name" value="Vaccinia Virus protein VP39"/>
    <property type="match status" value="1"/>
</dbReference>
<evidence type="ECO:0000259" key="1">
    <source>
        <dbReference type="Pfam" id="PF13649"/>
    </source>
</evidence>
<evidence type="ECO:0000313" key="2">
    <source>
        <dbReference type="EMBL" id="APT59853.1"/>
    </source>
</evidence>
<dbReference type="AlphaFoldDB" id="A0A1L7AM61"/>
<dbReference type="KEGG" id="rgi:RGI145_21340"/>
<organism evidence="2 3">
    <name type="scientific">Roseomonas gilardii</name>
    <dbReference type="NCBI Taxonomy" id="257708"/>
    <lineage>
        <taxon>Bacteria</taxon>
        <taxon>Pseudomonadati</taxon>
        <taxon>Pseudomonadota</taxon>
        <taxon>Alphaproteobacteria</taxon>
        <taxon>Acetobacterales</taxon>
        <taxon>Roseomonadaceae</taxon>
        <taxon>Roseomonas</taxon>
    </lineage>
</organism>
<dbReference type="Pfam" id="PF13649">
    <property type="entry name" value="Methyltransf_25"/>
    <property type="match status" value="1"/>
</dbReference>
<evidence type="ECO:0000313" key="3">
    <source>
        <dbReference type="Proteomes" id="UP000185494"/>
    </source>
</evidence>